<dbReference type="EMBL" id="JAPQKH010000001">
    <property type="protein sequence ID" value="KAJ5116054.1"/>
    <property type="molecule type" value="Genomic_DNA"/>
</dbReference>
<sequence length="115" mass="12481">MGKDRTGVIFALILSLAGVPREIVAAEYSMSEEGLKHQLPHISTLVQKAIPPSVKKHDVDMMAQQVIKSSADSMSLALQMIEDVFGGIAEYPKDRCGLTGCDIGQIENLLLEDII</sequence>
<dbReference type="InterPro" id="IPR029021">
    <property type="entry name" value="Prot-tyrosine_phosphatase-like"/>
</dbReference>
<keyword evidence="3" id="KW-1185">Reference proteome</keyword>
<comment type="caution">
    <text evidence="2">The sequence shown here is derived from an EMBL/GenBank/DDBJ whole genome shotgun (WGS) entry which is preliminary data.</text>
</comment>
<reference evidence="2" key="1">
    <citation type="submission" date="2022-11" db="EMBL/GenBank/DDBJ databases">
        <authorList>
            <person name="Petersen C."/>
        </authorList>
    </citation>
    <scope>NUCLEOTIDE SEQUENCE</scope>
    <source>
        <strain evidence="2">IBT 30069</strain>
    </source>
</reference>
<dbReference type="InterPro" id="IPR026893">
    <property type="entry name" value="Tyr/Ser_Pase_IphP-type"/>
</dbReference>
<gene>
    <name evidence="2" type="ORF">N7456_000402</name>
</gene>
<organism evidence="2 3">
    <name type="scientific">Penicillium angulare</name>
    <dbReference type="NCBI Taxonomy" id="116970"/>
    <lineage>
        <taxon>Eukaryota</taxon>
        <taxon>Fungi</taxon>
        <taxon>Dikarya</taxon>
        <taxon>Ascomycota</taxon>
        <taxon>Pezizomycotina</taxon>
        <taxon>Eurotiomycetes</taxon>
        <taxon>Eurotiomycetidae</taxon>
        <taxon>Eurotiales</taxon>
        <taxon>Aspergillaceae</taxon>
        <taxon>Penicillium</taxon>
    </lineage>
</organism>
<evidence type="ECO:0000313" key="3">
    <source>
        <dbReference type="Proteomes" id="UP001149165"/>
    </source>
</evidence>
<dbReference type="GO" id="GO:0004721">
    <property type="term" value="F:phosphoprotein phosphatase activity"/>
    <property type="evidence" value="ECO:0007669"/>
    <property type="project" value="InterPro"/>
</dbReference>
<feature type="signal peptide" evidence="1">
    <location>
        <begin position="1"/>
        <end position="25"/>
    </location>
</feature>
<name>A0A9W9GBZ0_9EURO</name>
<feature type="chain" id="PRO_5040977645" evidence="1">
    <location>
        <begin position="26"/>
        <end position="115"/>
    </location>
</feature>
<proteinExistence type="predicted"/>
<evidence type="ECO:0000313" key="2">
    <source>
        <dbReference type="EMBL" id="KAJ5116054.1"/>
    </source>
</evidence>
<evidence type="ECO:0000256" key="1">
    <source>
        <dbReference type="SAM" id="SignalP"/>
    </source>
</evidence>
<dbReference type="AlphaFoldDB" id="A0A9W9GBZ0"/>
<dbReference type="Gene3D" id="3.90.190.10">
    <property type="entry name" value="Protein tyrosine phosphatase superfamily"/>
    <property type="match status" value="1"/>
</dbReference>
<accession>A0A9W9GBZ0</accession>
<dbReference type="OrthoDB" id="449382at2759"/>
<keyword evidence="1" id="KW-0732">Signal</keyword>
<protein>
    <submittedName>
        <fullName evidence="2">Uncharacterized protein</fullName>
    </submittedName>
</protein>
<dbReference type="Proteomes" id="UP001149165">
    <property type="component" value="Unassembled WGS sequence"/>
</dbReference>
<reference evidence="2" key="2">
    <citation type="journal article" date="2023" name="IMA Fungus">
        <title>Comparative genomic study of the Penicillium genus elucidates a diverse pangenome and 15 lateral gene transfer events.</title>
        <authorList>
            <person name="Petersen C."/>
            <person name="Sorensen T."/>
            <person name="Nielsen M.R."/>
            <person name="Sondergaard T.E."/>
            <person name="Sorensen J.L."/>
            <person name="Fitzpatrick D.A."/>
            <person name="Frisvad J.C."/>
            <person name="Nielsen K.L."/>
        </authorList>
    </citation>
    <scope>NUCLEOTIDE SEQUENCE</scope>
    <source>
        <strain evidence="2">IBT 30069</strain>
    </source>
</reference>
<dbReference type="Pfam" id="PF13350">
    <property type="entry name" value="Y_phosphatase3"/>
    <property type="match status" value="1"/>
</dbReference>
<dbReference type="SUPFAM" id="SSF52799">
    <property type="entry name" value="(Phosphotyrosine protein) phosphatases II"/>
    <property type="match status" value="1"/>
</dbReference>